<dbReference type="InParanoid" id="A0A0C2S5S9"/>
<organism evidence="1 2">
    <name type="scientific">Amanita muscaria (strain Koide BX008)</name>
    <dbReference type="NCBI Taxonomy" id="946122"/>
    <lineage>
        <taxon>Eukaryota</taxon>
        <taxon>Fungi</taxon>
        <taxon>Dikarya</taxon>
        <taxon>Basidiomycota</taxon>
        <taxon>Agaricomycotina</taxon>
        <taxon>Agaricomycetes</taxon>
        <taxon>Agaricomycetidae</taxon>
        <taxon>Agaricales</taxon>
        <taxon>Pluteineae</taxon>
        <taxon>Amanitaceae</taxon>
        <taxon>Amanita</taxon>
    </lineage>
</organism>
<proteinExistence type="predicted"/>
<dbReference type="HOGENOM" id="CLU_2426537_0_0_1"/>
<dbReference type="Proteomes" id="UP000054549">
    <property type="component" value="Unassembled WGS sequence"/>
</dbReference>
<keyword evidence="2" id="KW-1185">Reference proteome</keyword>
<sequence>MRPGYHVPSAASFRQSCLHYPHRYRYFLISWAHDHLIEMLNVSVPLNSSFGPTDRYLHVLGLRICLMDICMTGINVWLLSDLVLFKADSYL</sequence>
<accession>A0A0C2S5S9</accession>
<dbReference type="AlphaFoldDB" id="A0A0C2S5S9"/>
<gene>
    <name evidence="1" type="ORF">M378DRAFT_344234</name>
</gene>
<reference evidence="1 2" key="1">
    <citation type="submission" date="2014-04" db="EMBL/GenBank/DDBJ databases">
        <title>Evolutionary Origins and Diversification of the Mycorrhizal Mutualists.</title>
        <authorList>
            <consortium name="DOE Joint Genome Institute"/>
            <consortium name="Mycorrhizal Genomics Consortium"/>
            <person name="Kohler A."/>
            <person name="Kuo A."/>
            <person name="Nagy L.G."/>
            <person name="Floudas D."/>
            <person name="Copeland A."/>
            <person name="Barry K.W."/>
            <person name="Cichocki N."/>
            <person name="Veneault-Fourrey C."/>
            <person name="LaButti K."/>
            <person name="Lindquist E.A."/>
            <person name="Lipzen A."/>
            <person name="Lundell T."/>
            <person name="Morin E."/>
            <person name="Murat C."/>
            <person name="Riley R."/>
            <person name="Ohm R."/>
            <person name="Sun H."/>
            <person name="Tunlid A."/>
            <person name="Henrissat B."/>
            <person name="Grigoriev I.V."/>
            <person name="Hibbett D.S."/>
            <person name="Martin F."/>
        </authorList>
    </citation>
    <scope>NUCLEOTIDE SEQUENCE [LARGE SCALE GENOMIC DNA]</scope>
    <source>
        <strain evidence="1 2">Koide BX008</strain>
    </source>
</reference>
<evidence type="ECO:0000313" key="1">
    <source>
        <dbReference type="EMBL" id="KIL58090.1"/>
    </source>
</evidence>
<protein>
    <submittedName>
        <fullName evidence="1">Uncharacterized protein</fullName>
    </submittedName>
</protein>
<dbReference type="EMBL" id="KN818348">
    <property type="protein sequence ID" value="KIL58090.1"/>
    <property type="molecule type" value="Genomic_DNA"/>
</dbReference>
<evidence type="ECO:0000313" key="2">
    <source>
        <dbReference type="Proteomes" id="UP000054549"/>
    </source>
</evidence>
<name>A0A0C2S5S9_AMAMK</name>